<proteinExistence type="predicted"/>
<dbReference type="Proteomes" id="UP000002139">
    <property type="component" value="Chromosome"/>
</dbReference>
<evidence type="ECO:0000313" key="1">
    <source>
        <dbReference type="EMBL" id="CAN98363.1"/>
    </source>
</evidence>
<keyword evidence="2" id="KW-1185">Reference proteome</keyword>
<dbReference type="eggNOG" id="ENOG50338NX">
    <property type="taxonomic scope" value="Bacteria"/>
</dbReference>
<gene>
    <name evidence="1" type="ordered locus">sce8193</name>
</gene>
<sequence>MIRERLRLEPSIVSAVDVARSAAFIGYLVWVDGIPPGDWSRWSVFLEEYANASRSRGEHERSIFCVQAPPAVAGSLPRQDVALGIELWRDVVTQLDLFLFSLQLSSLQTVGERPLLQRLHAALVSELAVFDGILAARLAECTTAELLDPEALLEDYAASRGWHETTWGQGWASGAEAIVDGQPIPHVCADLVNGREARAIEQRLWRAQVSILFPAIEEQRIRLLRRYGAFVRLPWRTAFGEIHDVHDLELGHLLKQLHGRHGVRSEHVRLLECLAKARNALAHIELVDFESIKTIAATGLPPP</sequence>
<organism evidence="1 2">
    <name type="scientific">Sorangium cellulosum (strain So ce56)</name>
    <name type="common">Polyangium cellulosum (strain So ce56)</name>
    <dbReference type="NCBI Taxonomy" id="448385"/>
    <lineage>
        <taxon>Bacteria</taxon>
        <taxon>Pseudomonadati</taxon>
        <taxon>Myxococcota</taxon>
        <taxon>Polyangia</taxon>
        <taxon>Polyangiales</taxon>
        <taxon>Polyangiaceae</taxon>
        <taxon>Sorangium</taxon>
    </lineage>
</organism>
<dbReference type="HOGENOM" id="CLU_917983_0_0_7"/>
<reference evidence="1 2" key="1">
    <citation type="journal article" date="2007" name="Nat. Biotechnol.">
        <title>Complete genome sequence of the myxobacterium Sorangium cellulosum.</title>
        <authorList>
            <person name="Schneiker S."/>
            <person name="Perlova O."/>
            <person name="Kaiser O."/>
            <person name="Gerth K."/>
            <person name="Alici A."/>
            <person name="Altmeyer M.O."/>
            <person name="Bartels D."/>
            <person name="Bekel T."/>
            <person name="Beyer S."/>
            <person name="Bode E."/>
            <person name="Bode H.B."/>
            <person name="Bolten C.J."/>
            <person name="Choudhuri J.V."/>
            <person name="Doss S."/>
            <person name="Elnakady Y.A."/>
            <person name="Frank B."/>
            <person name="Gaigalat L."/>
            <person name="Goesmann A."/>
            <person name="Groeger C."/>
            <person name="Gross F."/>
            <person name="Jelsbak L."/>
            <person name="Jelsbak L."/>
            <person name="Kalinowski J."/>
            <person name="Kegler C."/>
            <person name="Knauber T."/>
            <person name="Konietzny S."/>
            <person name="Kopp M."/>
            <person name="Krause L."/>
            <person name="Krug D."/>
            <person name="Linke B."/>
            <person name="Mahmud T."/>
            <person name="Martinez-Arias R."/>
            <person name="McHardy A.C."/>
            <person name="Merai M."/>
            <person name="Meyer F."/>
            <person name="Mormann S."/>
            <person name="Munoz-Dorado J."/>
            <person name="Perez J."/>
            <person name="Pradella S."/>
            <person name="Rachid S."/>
            <person name="Raddatz G."/>
            <person name="Rosenau F."/>
            <person name="Rueckert C."/>
            <person name="Sasse F."/>
            <person name="Scharfe M."/>
            <person name="Schuster S.C."/>
            <person name="Suen G."/>
            <person name="Treuner-Lange A."/>
            <person name="Velicer G.J."/>
            <person name="Vorholter F.-J."/>
            <person name="Weissman K.J."/>
            <person name="Welch R.D."/>
            <person name="Wenzel S.C."/>
            <person name="Whitworth D.E."/>
            <person name="Wilhelm S."/>
            <person name="Wittmann C."/>
            <person name="Bloecker H."/>
            <person name="Puehler A."/>
            <person name="Mueller R."/>
        </authorList>
    </citation>
    <scope>NUCLEOTIDE SEQUENCE [LARGE SCALE GENOMIC DNA]</scope>
    <source>
        <strain evidence="2">So ce56</strain>
    </source>
</reference>
<accession>A9FMU8</accession>
<evidence type="ECO:0000313" key="2">
    <source>
        <dbReference type="Proteomes" id="UP000002139"/>
    </source>
</evidence>
<dbReference type="KEGG" id="scl:sce8193"/>
<name>A9FMU8_SORC5</name>
<protein>
    <submittedName>
        <fullName evidence="1">Uncharacterized protein</fullName>
    </submittedName>
</protein>
<dbReference type="AlphaFoldDB" id="A9FMU8"/>
<dbReference type="EMBL" id="AM746676">
    <property type="protein sequence ID" value="CAN98363.1"/>
    <property type="molecule type" value="Genomic_DNA"/>
</dbReference>